<dbReference type="FunFam" id="3.30.160.60:FF:001249">
    <property type="entry name" value="CTCF"/>
    <property type="match status" value="1"/>
</dbReference>
<dbReference type="InterPro" id="IPR013087">
    <property type="entry name" value="Znf_C2H2_type"/>
</dbReference>
<evidence type="ECO:0000256" key="3">
    <source>
        <dbReference type="ARBA" id="ARBA00022771"/>
    </source>
</evidence>
<reference evidence="8" key="1">
    <citation type="journal article" date="2014" name="PLoS ONE">
        <title>Transcriptome-Based Identification of ABC Transporters in the Western Tarnished Plant Bug Lygus hesperus.</title>
        <authorList>
            <person name="Hull J.J."/>
            <person name="Chaney K."/>
            <person name="Geib S.M."/>
            <person name="Fabrick J.A."/>
            <person name="Brent C.S."/>
            <person name="Walsh D."/>
            <person name="Lavine L.C."/>
        </authorList>
    </citation>
    <scope>NUCLEOTIDE SEQUENCE</scope>
</reference>
<accession>A0A0A9WGH2</accession>
<dbReference type="SUPFAM" id="SSF57667">
    <property type="entry name" value="beta-beta-alpha zinc fingers"/>
    <property type="match status" value="1"/>
</dbReference>
<dbReference type="EMBL" id="GBHO01039639">
    <property type="protein sequence ID" value="JAG03965.1"/>
    <property type="molecule type" value="Transcribed_RNA"/>
</dbReference>
<dbReference type="GO" id="GO:0008270">
    <property type="term" value="F:zinc ion binding"/>
    <property type="evidence" value="ECO:0007669"/>
    <property type="project" value="UniProtKB-KW"/>
</dbReference>
<name>A0A0A9WGH2_LYGHE</name>
<keyword evidence="3 5" id="KW-0863">Zinc-finger</keyword>
<dbReference type="AlphaFoldDB" id="A0A0A9WGH2"/>
<evidence type="ECO:0000313" key="8">
    <source>
        <dbReference type="EMBL" id="JAG03965.1"/>
    </source>
</evidence>
<dbReference type="Gene3D" id="3.30.160.60">
    <property type="entry name" value="Classic Zinc Finger"/>
    <property type="match status" value="3"/>
</dbReference>
<reference evidence="8" key="2">
    <citation type="submission" date="2014-07" db="EMBL/GenBank/DDBJ databases">
        <authorList>
            <person name="Hull J."/>
        </authorList>
    </citation>
    <scope>NUCLEOTIDE SEQUENCE</scope>
</reference>
<protein>
    <recommendedName>
        <fullName evidence="7">C2H2-type domain-containing protein</fullName>
    </recommendedName>
</protein>
<evidence type="ECO:0000259" key="7">
    <source>
        <dbReference type="PROSITE" id="PS50157"/>
    </source>
</evidence>
<feature type="domain" description="C2H2-type" evidence="7">
    <location>
        <begin position="473"/>
        <end position="500"/>
    </location>
</feature>
<evidence type="ECO:0000256" key="2">
    <source>
        <dbReference type="ARBA" id="ARBA00022737"/>
    </source>
</evidence>
<evidence type="ECO:0000256" key="1">
    <source>
        <dbReference type="ARBA" id="ARBA00022723"/>
    </source>
</evidence>
<dbReference type="InterPro" id="IPR036236">
    <property type="entry name" value="Znf_C2H2_sf"/>
</dbReference>
<keyword evidence="2" id="KW-0677">Repeat</keyword>
<dbReference type="GO" id="GO:0045944">
    <property type="term" value="P:positive regulation of transcription by RNA polymerase II"/>
    <property type="evidence" value="ECO:0007669"/>
    <property type="project" value="TreeGrafter"/>
</dbReference>
<dbReference type="PROSITE" id="PS50157">
    <property type="entry name" value="ZINC_FINGER_C2H2_2"/>
    <property type="match status" value="2"/>
</dbReference>
<organism evidence="8">
    <name type="scientific">Lygus hesperus</name>
    <name type="common">Western plant bug</name>
    <dbReference type="NCBI Taxonomy" id="30085"/>
    <lineage>
        <taxon>Eukaryota</taxon>
        <taxon>Metazoa</taxon>
        <taxon>Ecdysozoa</taxon>
        <taxon>Arthropoda</taxon>
        <taxon>Hexapoda</taxon>
        <taxon>Insecta</taxon>
        <taxon>Pterygota</taxon>
        <taxon>Neoptera</taxon>
        <taxon>Paraneoptera</taxon>
        <taxon>Hemiptera</taxon>
        <taxon>Heteroptera</taxon>
        <taxon>Panheteroptera</taxon>
        <taxon>Cimicomorpha</taxon>
        <taxon>Miridae</taxon>
        <taxon>Mirini</taxon>
        <taxon>Lygus</taxon>
    </lineage>
</organism>
<feature type="domain" description="C2H2-type" evidence="7">
    <location>
        <begin position="501"/>
        <end position="523"/>
    </location>
</feature>
<sequence>MDSLMPVSPLVKSEPGMPVQVIENEELIVPNSTASSNEGPGVIIKKEPMESVSDGEVLENPYQCFTCGLDCESQHELIIHYESKCWTQDVGSNSESMEADGGDDVKAEETDDDPLIGDEAPSNERIQNIGHAFDNGEGAGPQQLLFYCAFCGVASNEKQELMVHMESHVEVTYLSCAHCVHVYSDKYHLKNYKCRDEFEKPHVCVHCPFRTQWWQELKDHCFSHHHSDMNPSQDANREASLSLQAATVPQNRFTGSSPSIHSTESLVNPNSNLENQVMNVHHANKDYVVVIKNLGPTGSAVNSNNLETSGNPSATARLSSNEDYLKQLLVSNSMNAVTGPLLQSSKYLNSVSPTKPNKRKTPPLVPVSAILQPSTPQHVKPDLSFSPVKSVILSAGNVVPEPAPIVAQSWPANVRNIAPRPPNVPGPQNLPTVIPREPQRPQVVAPPKPVKSSANRIHKENAKKKITHVNKKIPCPYCEYLSRDKWNLRTHILTHTKEKPFACQLCSYRASQAAHLRKHMQIHGRKMLGK</sequence>
<keyword evidence="1" id="KW-0479">Metal-binding</keyword>
<dbReference type="PANTHER" id="PTHR24403:SF67">
    <property type="entry name" value="FI01116P-RELATED"/>
    <property type="match status" value="1"/>
</dbReference>
<dbReference type="InterPro" id="IPR050688">
    <property type="entry name" value="Zinc_finger/UBP_domain"/>
</dbReference>
<dbReference type="GO" id="GO:0005634">
    <property type="term" value="C:nucleus"/>
    <property type="evidence" value="ECO:0007669"/>
    <property type="project" value="TreeGrafter"/>
</dbReference>
<evidence type="ECO:0000256" key="4">
    <source>
        <dbReference type="ARBA" id="ARBA00022833"/>
    </source>
</evidence>
<evidence type="ECO:0000256" key="6">
    <source>
        <dbReference type="SAM" id="MobiDB-lite"/>
    </source>
</evidence>
<evidence type="ECO:0000256" key="5">
    <source>
        <dbReference type="PROSITE-ProRule" id="PRU00042"/>
    </source>
</evidence>
<gene>
    <name evidence="8" type="ORF">CM83_83880</name>
</gene>
<dbReference type="SMART" id="SM00355">
    <property type="entry name" value="ZnF_C2H2"/>
    <property type="match status" value="5"/>
</dbReference>
<proteinExistence type="predicted"/>
<dbReference type="PANTHER" id="PTHR24403">
    <property type="entry name" value="ZINC FINGER PROTEIN"/>
    <property type="match status" value="1"/>
</dbReference>
<feature type="region of interest" description="Disordered" evidence="6">
    <location>
        <begin position="91"/>
        <end position="122"/>
    </location>
</feature>
<keyword evidence="4" id="KW-0862">Zinc</keyword>